<dbReference type="InterPro" id="IPR011008">
    <property type="entry name" value="Dimeric_a/b-barrel"/>
</dbReference>
<organism evidence="1 2">
    <name type="scientific">Promicromonospora soli</name>
    <dbReference type="NCBI Taxonomy" id="2035533"/>
    <lineage>
        <taxon>Bacteria</taxon>
        <taxon>Bacillati</taxon>
        <taxon>Actinomycetota</taxon>
        <taxon>Actinomycetes</taxon>
        <taxon>Micrococcales</taxon>
        <taxon>Promicromonosporaceae</taxon>
        <taxon>Promicromonospora</taxon>
    </lineage>
</organism>
<reference evidence="1" key="1">
    <citation type="journal article" date="2014" name="Int. J. Syst. Evol. Microbiol.">
        <title>Complete genome sequence of Corynebacterium casei LMG S-19264T (=DSM 44701T), isolated from a smear-ripened cheese.</title>
        <authorList>
            <consortium name="US DOE Joint Genome Institute (JGI-PGF)"/>
            <person name="Walter F."/>
            <person name="Albersmeier A."/>
            <person name="Kalinowski J."/>
            <person name="Ruckert C."/>
        </authorList>
    </citation>
    <scope>NUCLEOTIDE SEQUENCE</scope>
    <source>
        <strain evidence="1">CGMCC 4.7398</strain>
    </source>
</reference>
<dbReference type="SUPFAM" id="SSF54909">
    <property type="entry name" value="Dimeric alpha+beta barrel"/>
    <property type="match status" value="1"/>
</dbReference>
<evidence type="ECO:0000313" key="1">
    <source>
        <dbReference type="EMBL" id="GHH65260.1"/>
    </source>
</evidence>
<dbReference type="Gene3D" id="3.30.70.1060">
    <property type="entry name" value="Dimeric alpha+beta barrel"/>
    <property type="match status" value="1"/>
</dbReference>
<accession>A0A919FGX4</accession>
<dbReference type="Proteomes" id="UP000627369">
    <property type="component" value="Unassembled WGS sequence"/>
</dbReference>
<name>A0A919FGX4_9MICO</name>
<evidence type="ECO:0000313" key="2">
    <source>
        <dbReference type="Proteomes" id="UP000627369"/>
    </source>
</evidence>
<reference evidence="1" key="2">
    <citation type="submission" date="2020-09" db="EMBL/GenBank/DDBJ databases">
        <authorList>
            <person name="Sun Q."/>
            <person name="Zhou Y."/>
        </authorList>
    </citation>
    <scope>NUCLEOTIDE SEQUENCE</scope>
    <source>
        <strain evidence="1">CGMCC 4.7398</strain>
    </source>
</reference>
<protein>
    <recommendedName>
        <fullName evidence="3">YCII-related domain-containing protein</fullName>
    </recommendedName>
</protein>
<gene>
    <name evidence="1" type="ORF">GCM10017772_03220</name>
</gene>
<sequence length="132" mass="14539">MNEELDMTDTWVFLIRESDWDSDAYLPENLQGRDPSEDMSLAAHGRFQEAITDLSAKLTGAAALQNAKYGGWVAPGKDGDEPVYTDAPFTDTNEVITGFYQVECDEATARKLAALVPSGNAVEWRKVISFDS</sequence>
<dbReference type="AlphaFoldDB" id="A0A919FGX4"/>
<keyword evidence="2" id="KW-1185">Reference proteome</keyword>
<comment type="caution">
    <text evidence="1">The sequence shown here is derived from an EMBL/GenBank/DDBJ whole genome shotgun (WGS) entry which is preliminary data.</text>
</comment>
<proteinExistence type="predicted"/>
<dbReference type="EMBL" id="BNAS01000001">
    <property type="protein sequence ID" value="GHH65260.1"/>
    <property type="molecule type" value="Genomic_DNA"/>
</dbReference>
<evidence type="ECO:0008006" key="3">
    <source>
        <dbReference type="Google" id="ProtNLM"/>
    </source>
</evidence>